<dbReference type="EMBL" id="JACHHI010000004">
    <property type="protein sequence ID" value="MBB6478015.1"/>
    <property type="molecule type" value="Genomic_DNA"/>
</dbReference>
<dbReference type="Proteomes" id="UP000591941">
    <property type="component" value="Unassembled WGS sequence"/>
</dbReference>
<evidence type="ECO:0000256" key="1">
    <source>
        <dbReference type="SAM" id="Coils"/>
    </source>
</evidence>
<protein>
    <submittedName>
        <fullName evidence="2">Chromosome segregation ATPase</fullName>
    </submittedName>
</protein>
<dbReference type="InterPro" id="IPR021297">
    <property type="entry name" value="YlqD"/>
</dbReference>
<sequence>MEEMILRCPVLIKSKVTQALKDNMLREVQTNLGQVEQELQQIEFQAKRLLTEQARIDAQGLINLRAQIEQNKDKLMQMKAKLTEEQKRISELEMGAEIPRGQMEQTVTVKVGDDLNKYMGAEILLEDGKIIAFRN</sequence>
<accession>A0A841R2A1</accession>
<dbReference type="Gene3D" id="6.10.140.1110">
    <property type="match status" value="1"/>
</dbReference>
<feature type="coiled-coil region" evidence="1">
    <location>
        <begin position="25"/>
        <end position="95"/>
    </location>
</feature>
<evidence type="ECO:0000313" key="2">
    <source>
        <dbReference type="EMBL" id="MBB6478015.1"/>
    </source>
</evidence>
<dbReference type="RefSeq" id="WP_024048657.1">
    <property type="nucleotide sequence ID" value="NZ_CABWNB010000001.1"/>
</dbReference>
<comment type="caution">
    <text evidence="2">The sequence shown here is derived from an EMBL/GenBank/DDBJ whole genome shotgun (WGS) entry which is preliminary data.</text>
</comment>
<name>A0A841R2A1_9FIRM</name>
<evidence type="ECO:0000313" key="3">
    <source>
        <dbReference type="Proteomes" id="UP000591941"/>
    </source>
</evidence>
<keyword evidence="3" id="KW-1185">Reference proteome</keyword>
<organism evidence="2 3">
    <name type="scientific">Negativicoccus succinicivorans</name>
    <dbReference type="NCBI Taxonomy" id="620903"/>
    <lineage>
        <taxon>Bacteria</taxon>
        <taxon>Bacillati</taxon>
        <taxon>Bacillota</taxon>
        <taxon>Negativicutes</taxon>
        <taxon>Veillonellales</taxon>
        <taxon>Veillonellaceae</taxon>
        <taxon>Negativicoccus</taxon>
    </lineage>
</organism>
<reference evidence="2 3" key="1">
    <citation type="submission" date="2020-08" db="EMBL/GenBank/DDBJ databases">
        <title>Genomic Encyclopedia of Type Strains, Phase IV (KMG-IV): sequencing the most valuable type-strain genomes for metagenomic binning, comparative biology and taxonomic classification.</title>
        <authorList>
            <person name="Goeker M."/>
        </authorList>
    </citation>
    <scope>NUCLEOTIDE SEQUENCE [LARGE SCALE GENOMIC DNA]</scope>
    <source>
        <strain evidence="2 3">DSM 21255</strain>
    </source>
</reference>
<dbReference type="GeneID" id="93486334"/>
<gene>
    <name evidence="2" type="ORF">HNR45_001068</name>
</gene>
<dbReference type="Pfam" id="PF11068">
    <property type="entry name" value="YlqD"/>
    <property type="match status" value="1"/>
</dbReference>
<proteinExistence type="predicted"/>
<dbReference type="AlphaFoldDB" id="A0A841R2A1"/>
<keyword evidence="1" id="KW-0175">Coiled coil</keyword>
<dbReference type="OrthoDB" id="1682134at2"/>